<keyword evidence="3" id="KW-1185">Reference proteome</keyword>
<evidence type="ECO:0000313" key="2">
    <source>
        <dbReference type="EMBL" id="CEG48381.1"/>
    </source>
</evidence>
<evidence type="ECO:0000256" key="1">
    <source>
        <dbReference type="SAM" id="SignalP"/>
    </source>
</evidence>
<evidence type="ECO:0000313" key="3">
    <source>
        <dbReference type="Proteomes" id="UP000054928"/>
    </source>
</evidence>
<dbReference type="Proteomes" id="UP000054928">
    <property type="component" value="Unassembled WGS sequence"/>
</dbReference>
<dbReference type="AlphaFoldDB" id="A0A0P1B0U6"/>
<protein>
    <submittedName>
        <fullName evidence="2">RxLR-like protein</fullName>
    </submittedName>
</protein>
<reference evidence="3" key="1">
    <citation type="submission" date="2014-09" db="EMBL/GenBank/DDBJ databases">
        <authorList>
            <person name="Sharma Rahul"/>
            <person name="Thines Marco"/>
        </authorList>
    </citation>
    <scope>NUCLEOTIDE SEQUENCE [LARGE SCALE GENOMIC DNA]</scope>
</reference>
<name>A0A0P1B0U6_PLAHL</name>
<feature type="signal peptide" evidence="1">
    <location>
        <begin position="1"/>
        <end position="23"/>
    </location>
</feature>
<sequence>MKSAAAFSTYLALCLFVTDDVRAAPFLRGLQLTNDAQTTKIDENNKGLHHMRQVKTSTKKTKKIVNSVSGKALQHLRVAVTAPSISFDTVSSSDDVVTAPSALVDLNAQNSSISDYVLSTSATVKRREMNICALVTTVPSFLTNSTKQTPETQDSNPEMIEVPLSPFLSQSFEGDRRIGADPEISTNNDFLVSNDIPKNHLNGAHRIYTPNDDFLGRHSASIDGSYNQRINVLAHSGKALNNWNRQNMKEKFGRNGGNLFLGAMEGRMHPDFRNFGFDGSNIFFGNIYEARRK</sequence>
<keyword evidence="1" id="KW-0732">Signal</keyword>
<organism evidence="2 3">
    <name type="scientific">Plasmopara halstedii</name>
    <name type="common">Downy mildew of sunflower</name>
    <dbReference type="NCBI Taxonomy" id="4781"/>
    <lineage>
        <taxon>Eukaryota</taxon>
        <taxon>Sar</taxon>
        <taxon>Stramenopiles</taxon>
        <taxon>Oomycota</taxon>
        <taxon>Peronosporomycetes</taxon>
        <taxon>Peronosporales</taxon>
        <taxon>Peronosporaceae</taxon>
        <taxon>Plasmopara</taxon>
    </lineage>
</organism>
<dbReference type="RefSeq" id="XP_024584750.1">
    <property type="nucleotide sequence ID" value="XM_024719453.1"/>
</dbReference>
<accession>A0A0P1B0U6</accession>
<dbReference type="EMBL" id="CCYD01002939">
    <property type="protein sequence ID" value="CEG48381.1"/>
    <property type="molecule type" value="Genomic_DNA"/>
</dbReference>
<dbReference type="GeneID" id="36401261"/>
<feature type="chain" id="PRO_5006059096" evidence="1">
    <location>
        <begin position="24"/>
        <end position="293"/>
    </location>
</feature>
<proteinExistence type="predicted"/>